<organism evidence="1 2">
    <name type="scientific">Sphingopyxis macrogoltabida</name>
    <name type="common">Sphingomonas macrogoltabidus</name>
    <dbReference type="NCBI Taxonomy" id="33050"/>
    <lineage>
        <taxon>Bacteria</taxon>
        <taxon>Pseudomonadati</taxon>
        <taxon>Pseudomonadota</taxon>
        <taxon>Alphaproteobacteria</taxon>
        <taxon>Sphingomonadales</taxon>
        <taxon>Sphingomonadaceae</taxon>
        <taxon>Sphingopyxis</taxon>
    </lineage>
</organism>
<name>A0A0N9UET4_SPHMC</name>
<dbReference type="InterPro" id="IPR009593">
    <property type="entry name" value="DUF1203"/>
</dbReference>
<dbReference type="AlphaFoldDB" id="A0A0N9UET4"/>
<sequence length="156" mass="16990">MAYSITGLEPDRFAPLFAMDDAALAACNARRVIATADRGFPCRISLEDARAGEALILVHHTSHDVETPYRSAYAIYVRPSVVAATYRDAPPPVFEGRLLALRAFDRDGMLQDARLAGPGEADSAIRDLFADDRIAYIDAHNAAHGCFAARIERDGQ</sequence>
<gene>
    <name evidence="1" type="ORF">AN936_16740</name>
</gene>
<reference evidence="1 2" key="1">
    <citation type="journal article" date="2015" name="Genome Announc.">
        <title>Complete Genome Sequence of Polypropylene Glycol- and Polyethylene Glycol-Degrading Sphingopyxis macrogoltabida Strain EY-1.</title>
        <authorList>
            <person name="Ohtsubo Y."/>
            <person name="Nagata Y."/>
            <person name="Numata M."/>
            <person name="Tsuchikane K."/>
            <person name="Hosoyama A."/>
            <person name="Yamazoe A."/>
            <person name="Tsuda M."/>
            <person name="Fujita N."/>
            <person name="Kawai F."/>
        </authorList>
    </citation>
    <scope>NUCLEOTIDE SEQUENCE [LARGE SCALE GENOMIC DNA]</scope>
    <source>
        <strain evidence="1 2">EY-1</strain>
    </source>
</reference>
<dbReference type="Pfam" id="PF06718">
    <property type="entry name" value="DUF1203"/>
    <property type="match status" value="1"/>
</dbReference>
<accession>A0A0N9UET4</accession>
<dbReference type="PATRIC" id="fig|33050.5.peg.3471"/>
<dbReference type="EMBL" id="CP012700">
    <property type="protein sequence ID" value="ALH81945.1"/>
    <property type="molecule type" value="Genomic_DNA"/>
</dbReference>
<dbReference type="KEGG" id="smag:AN936_16740"/>
<dbReference type="Proteomes" id="UP000058074">
    <property type="component" value="Chromosome"/>
</dbReference>
<evidence type="ECO:0000313" key="1">
    <source>
        <dbReference type="EMBL" id="ALH81945.1"/>
    </source>
</evidence>
<evidence type="ECO:0000313" key="2">
    <source>
        <dbReference type="Proteomes" id="UP000058074"/>
    </source>
</evidence>
<dbReference type="RefSeq" id="WP_054589078.1">
    <property type="nucleotide sequence ID" value="NZ_CP012700.1"/>
</dbReference>
<evidence type="ECO:0008006" key="3">
    <source>
        <dbReference type="Google" id="ProtNLM"/>
    </source>
</evidence>
<proteinExistence type="predicted"/>
<protein>
    <recommendedName>
        <fullName evidence="3">DUF1203 domain-containing protein</fullName>
    </recommendedName>
</protein>
<dbReference type="OrthoDB" id="5953307at2"/>